<accession>A0A060HMR2</accession>
<evidence type="ECO:0008006" key="3">
    <source>
        <dbReference type="Google" id="ProtNLM"/>
    </source>
</evidence>
<name>A0A060HMR2_9ARCH</name>
<evidence type="ECO:0000313" key="2">
    <source>
        <dbReference type="Proteomes" id="UP000027093"/>
    </source>
</evidence>
<gene>
    <name evidence="1" type="ORF">NVIE_002900</name>
</gene>
<dbReference type="AlphaFoldDB" id="A0A060HMR2"/>
<evidence type="ECO:0000313" key="1">
    <source>
        <dbReference type="EMBL" id="AIC14477.1"/>
    </source>
</evidence>
<keyword evidence="2" id="KW-1185">Reference proteome</keyword>
<dbReference type="KEGG" id="nvn:NVIE_002900"/>
<proteinExistence type="predicted"/>
<dbReference type="InterPro" id="IPR036388">
    <property type="entry name" value="WH-like_DNA-bd_sf"/>
</dbReference>
<organism evidence="1 2">
    <name type="scientific">Nitrososphaera viennensis EN76</name>
    <dbReference type="NCBI Taxonomy" id="926571"/>
    <lineage>
        <taxon>Archaea</taxon>
        <taxon>Nitrososphaerota</taxon>
        <taxon>Nitrososphaeria</taxon>
        <taxon>Nitrososphaerales</taxon>
        <taxon>Nitrososphaeraceae</taxon>
        <taxon>Nitrososphaera</taxon>
    </lineage>
</organism>
<dbReference type="STRING" id="926571.NVIE_002900"/>
<sequence length="108" mass="12498">MRKLEKSLLIQYLGDTPKLRIIDFFLENRSDYSKKEIIENTGISKTTFYKVWDELVQFGIVKETRKYGMAQLYTLDEKNPVIKKFMALDAELAKQAMKRATGELAIAG</sequence>
<dbReference type="SUPFAM" id="SSF46785">
    <property type="entry name" value="Winged helix' DNA-binding domain"/>
    <property type="match status" value="1"/>
</dbReference>
<dbReference type="Gene3D" id="1.10.10.10">
    <property type="entry name" value="Winged helix-like DNA-binding domain superfamily/Winged helix DNA-binding domain"/>
    <property type="match status" value="1"/>
</dbReference>
<dbReference type="Proteomes" id="UP000027093">
    <property type="component" value="Chromosome"/>
</dbReference>
<protein>
    <recommendedName>
        <fullName evidence="3">Transcription regulator TrmB N-terminal domain-containing protein</fullName>
    </recommendedName>
</protein>
<dbReference type="EMBL" id="CP007536">
    <property type="protein sequence ID" value="AIC14477.1"/>
    <property type="molecule type" value="Genomic_DNA"/>
</dbReference>
<dbReference type="HOGENOM" id="CLU_2230256_0_0_2"/>
<reference evidence="1 2" key="1">
    <citation type="journal article" date="2014" name="Int. J. Syst. Evol. Microbiol.">
        <title>Nitrososphaera viennensis gen. nov., sp. nov., an aerobic and mesophilic, ammonia-oxidizing archaeon from soil and a member of the archaeal phylum Thaumarchaeota.</title>
        <authorList>
            <person name="Stieglmeier M."/>
            <person name="Klingl A."/>
            <person name="Alves R.J."/>
            <person name="Rittmann S.K."/>
            <person name="Melcher M."/>
            <person name="Leisch N."/>
            <person name="Schleper C."/>
        </authorList>
    </citation>
    <scope>NUCLEOTIDE SEQUENCE [LARGE SCALE GENOMIC DNA]</scope>
    <source>
        <strain evidence="1">EN76</strain>
    </source>
</reference>
<dbReference type="InterPro" id="IPR036390">
    <property type="entry name" value="WH_DNA-bd_sf"/>
</dbReference>